<dbReference type="SUPFAM" id="SSF75304">
    <property type="entry name" value="Amidase signature (AS) enzymes"/>
    <property type="match status" value="1"/>
</dbReference>
<protein>
    <submittedName>
        <fullName evidence="3">Amidase</fullName>
    </submittedName>
</protein>
<sequence length="113" mass="13039">MVEKPYLLTATQVRDILQKNTITVEEYAHSLLARIEERDCIVKAWAFLDPAFVLSQARELDWIPQDQRGPLHGLVIGIKDIMNTKGESISDKTYTKQHKENGLWETKETSQQK</sequence>
<dbReference type="InterPro" id="IPR023631">
    <property type="entry name" value="Amidase_dom"/>
</dbReference>
<evidence type="ECO:0000313" key="4">
    <source>
        <dbReference type="Proteomes" id="UP000030686"/>
    </source>
</evidence>
<dbReference type="Pfam" id="PF01425">
    <property type="entry name" value="Amidase"/>
    <property type="match status" value="1"/>
</dbReference>
<dbReference type="STRING" id="1365484.W6QZL3"/>
<dbReference type="EMBL" id="HG792017">
    <property type="protein sequence ID" value="CDM35007.1"/>
    <property type="molecule type" value="Genomic_DNA"/>
</dbReference>
<dbReference type="Gene3D" id="3.90.1300.10">
    <property type="entry name" value="Amidase signature (AS) domain"/>
    <property type="match status" value="1"/>
</dbReference>
<feature type="region of interest" description="Disordered" evidence="1">
    <location>
        <begin position="89"/>
        <end position="113"/>
    </location>
</feature>
<dbReference type="InterPro" id="IPR036928">
    <property type="entry name" value="AS_sf"/>
</dbReference>
<feature type="domain" description="Amidase" evidence="2">
    <location>
        <begin position="29"/>
        <end position="88"/>
    </location>
</feature>
<gene>
    <name evidence="3" type="ORF">PROQFM164_S03g001734</name>
</gene>
<evidence type="ECO:0000313" key="3">
    <source>
        <dbReference type="EMBL" id="CDM35007.1"/>
    </source>
</evidence>
<name>W6QZL3_PENRF</name>
<accession>W6QZL3</accession>
<proteinExistence type="predicted"/>
<evidence type="ECO:0000259" key="2">
    <source>
        <dbReference type="Pfam" id="PF01425"/>
    </source>
</evidence>
<organism evidence="3 4">
    <name type="scientific">Penicillium roqueforti (strain FM164)</name>
    <dbReference type="NCBI Taxonomy" id="1365484"/>
    <lineage>
        <taxon>Eukaryota</taxon>
        <taxon>Fungi</taxon>
        <taxon>Dikarya</taxon>
        <taxon>Ascomycota</taxon>
        <taxon>Pezizomycotina</taxon>
        <taxon>Eurotiomycetes</taxon>
        <taxon>Eurotiomycetidae</taxon>
        <taxon>Eurotiales</taxon>
        <taxon>Aspergillaceae</taxon>
        <taxon>Penicillium</taxon>
    </lineage>
</organism>
<keyword evidence="4" id="KW-1185">Reference proteome</keyword>
<dbReference type="OrthoDB" id="6428749at2759"/>
<dbReference type="AlphaFoldDB" id="W6QZL3"/>
<evidence type="ECO:0000256" key="1">
    <source>
        <dbReference type="SAM" id="MobiDB-lite"/>
    </source>
</evidence>
<reference evidence="3" key="1">
    <citation type="journal article" date="2014" name="Nat. Commun.">
        <title>Multiple recent horizontal transfers of a large genomic region in cheese making fungi.</title>
        <authorList>
            <person name="Cheeseman K."/>
            <person name="Ropars J."/>
            <person name="Renault P."/>
            <person name="Dupont J."/>
            <person name="Gouzy J."/>
            <person name="Branca A."/>
            <person name="Abraham A.L."/>
            <person name="Ceppi M."/>
            <person name="Conseiller E."/>
            <person name="Debuchy R."/>
            <person name="Malagnac F."/>
            <person name="Goarin A."/>
            <person name="Silar P."/>
            <person name="Lacoste S."/>
            <person name="Sallet E."/>
            <person name="Bensimon A."/>
            <person name="Giraud T."/>
            <person name="Brygoo Y."/>
        </authorList>
    </citation>
    <scope>NUCLEOTIDE SEQUENCE [LARGE SCALE GENOMIC DNA]</scope>
    <source>
        <strain evidence="3">FM164</strain>
    </source>
</reference>
<dbReference type="Proteomes" id="UP000030686">
    <property type="component" value="Unassembled WGS sequence"/>
</dbReference>